<evidence type="ECO:0000256" key="5">
    <source>
        <dbReference type="ARBA" id="ARBA00022989"/>
    </source>
</evidence>
<evidence type="ECO:0000313" key="9">
    <source>
        <dbReference type="EMBL" id="TCL70023.1"/>
    </source>
</evidence>
<evidence type="ECO:0000256" key="2">
    <source>
        <dbReference type="ARBA" id="ARBA00022448"/>
    </source>
</evidence>
<dbReference type="PANTHER" id="PTHR30193">
    <property type="entry name" value="ABC TRANSPORTER PERMEASE PROTEIN"/>
    <property type="match status" value="1"/>
</dbReference>
<keyword evidence="5 7" id="KW-1133">Transmembrane helix</keyword>
<comment type="similarity">
    <text evidence="7">Belongs to the binding-protein-dependent transport system permease family.</text>
</comment>
<sequence length="304" mass="34565">MSLANAGKSKVKKAHQYIGLAYIAPWLIGFLTLQLYPFLISFWYSLTDLNLFREPRFIGLDNFIQMFTANADFWQSFRVTFIYVLAAVPAKIAFALIVAMIMNQKLRGINFFRTVYYLPSILGGSVALAILWKLLFMSEGVVNHYLSFLGIPGHNWLGDPGMALTTISLLQVWQFGSSMVLFLAGLKQIPAELYEAGRVDGASRLRMFFHITIPQLTPIILFNLIMQMVNAFQEFTAAFVITNGGPLKSTYLYGYMIYQYGFDYLKMGYASALSWVLFIVIMIFTVVIFKSSSMWVHYEDAGDF</sequence>
<feature type="transmembrane region" description="Helical" evidence="7">
    <location>
        <begin position="114"/>
        <end position="135"/>
    </location>
</feature>
<feature type="transmembrane region" description="Helical" evidence="7">
    <location>
        <begin position="207"/>
        <end position="226"/>
    </location>
</feature>
<feature type="transmembrane region" description="Helical" evidence="7">
    <location>
        <begin position="20"/>
        <end position="44"/>
    </location>
</feature>
<keyword evidence="4 7" id="KW-0812">Transmembrane</keyword>
<dbReference type="SUPFAM" id="SSF161098">
    <property type="entry name" value="MetI-like"/>
    <property type="match status" value="1"/>
</dbReference>
<feature type="transmembrane region" description="Helical" evidence="7">
    <location>
        <begin position="269"/>
        <end position="289"/>
    </location>
</feature>
<dbReference type="PROSITE" id="PS50928">
    <property type="entry name" value="ABC_TM1"/>
    <property type="match status" value="1"/>
</dbReference>
<comment type="subcellular location">
    <subcellularLocation>
        <location evidence="1 7">Cell membrane</location>
        <topology evidence="1 7">Multi-pass membrane protein</topology>
    </subcellularLocation>
</comment>
<dbReference type="RefSeq" id="WP_132014113.1">
    <property type="nucleotide sequence ID" value="NZ_SLUN01000010.1"/>
</dbReference>
<dbReference type="PANTHER" id="PTHR30193:SF1">
    <property type="entry name" value="ABC TRANSPORTER PERMEASE PROTEIN YESP-RELATED"/>
    <property type="match status" value="1"/>
</dbReference>
<dbReference type="InterPro" id="IPR035906">
    <property type="entry name" value="MetI-like_sf"/>
</dbReference>
<keyword evidence="6 7" id="KW-0472">Membrane</keyword>
<protein>
    <submittedName>
        <fullName evidence="9">Oligogalacturonide transport system permease protein</fullName>
    </submittedName>
</protein>
<evidence type="ECO:0000259" key="8">
    <source>
        <dbReference type="PROSITE" id="PS50928"/>
    </source>
</evidence>
<dbReference type="EMBL" id="SLUN01000010">
    <property type="protein sequence ID" value="TCL70023.1"/>
    <property type="molecule type" value="Genomic_DNA"/>
</dbReference>
<evidence type="ECO:0000256" key="6">
    <source>
        <dbReference type="ARBA" id="ARBA00023136"/>
    </source>
</evidence>
<feature type="transmembrane region" description="Helical" evidence="7">
    <location>
        <begin position="81"/>
        <end position="102"/>
    </location>
</feature>
<dbReference type="Proteomes" id="UP000295008">
    <property type="component" value="Unassembled WGS sequence"/>
</dbReference>
<evidence type="ECO:0000313" key="10">
    <source>
        <dbReference type="Proteomes" id="UP000295008"/>
    </source>
</evidence>
<feature type="transmembrane region" description="Helical" evidence="7">
    <location>
        <begin position="162"/>
        <end position="186"/>
    </location>
</feature>
<accession>A0A4R1RTZ4</accession>
<dbReference type="Gene3D" id="1.10.3720.10">
    <property type="entry name" value="MetI-like"/>
    <property type="match status" value="1"/>
</dbReference>
<dbReference type="AlphaFoldDB" id="A0A4R1RTZ4"/>
<evidence type="ECO:0000256" key="3">
    <source>
        <dbReference type="ARBA" id="ARBA00022475"/>
    </source>
</evidence>
<organism evidence="9 10">
    <name type="scientific">Hydrogenispora ethanolica</name>
    <dbReference type="NCBI Taxonomy" id="1082276"/>
    <lineage>
        <taxon>Bacteria</taxon>
        <taxon>Bacillati</taxon>
        <taxon>Bacillota</taxon>
        <taxon>Hydrogenispora</taxon>
    </lineage>
</organism>
<dbReference type="GO" id="GO:0005886">
    <property type="term" value="C:plasma membrane"/>
    <property type="evidence" value="ECO:0007669"/>
    <property type="project" value="UniProtKB-SubCell"/>
</dbReference>
<name>A0A4R1RTZ4_HYDET</name>
<reference evidence="9 10" key="1">
    <citation type="submission" date="2019-03" db="EMBL/GenBank/DDBJ databases">
        <title>Genomic Encyclopedia of Type Strains, Phase IV (KMG-IV): sequencing the most valuable type-strain genomes for metagenomic binning, comparative biology and taxonomic classification.</title>
        <authorList>
            <person name="Goeker M."/>
        </authorList>
    </citation>
    <scope>NUCLEOTIDE SEQUENCE [LARGE SCALE GENOMIC DNA]</scope>
    <source>
        <strain evidence="9 10">LX-B</strain>
    </source>
</reference>
<gene>
    <name evidence="9" type="ORF">EDC14_101012</name>
</gene>
<feature type="domain" description="ABC transmembrane type-1" evidence="8">
    <location>
        <begin position="77"/>
        <end position="288"/>
    </location>
</feature>
<dbReference type="OrthoDB" id="9788108at2"/>
<dbReference type="CDD" id="cd06261">
    <property type="entry name" value="TM_PBP2"/>
    <property type="match status" value="1"/>
</dbReference>
<comment type="caution">
    <text evidence="9">The sequence shown here is derived from an EMBL/GenBank/DDBJ whole genome shotgun (WGS) entry which is preliminary data.</text>
</comment>
<dbReference type="Pfam" id="PF00528">
    <property type="entry name" value="BPD_transp_1"/>
    <property type="match status" value="1"/>
</dbReference>
<keyword evidence="3" id="KW-1003">Cell membrane</keyword>
<dbReference type="InterPro" id="IPR000515">
    <property type="entry name" value="MetI-like"/>
</dbReference>
<keyword evidence="10" id="KW-1185">Reference proteome</keyword>
<evidence type="ECO:0000256" key="4">
    <source>
        <dbReference type="ARBA" id="ARBA00022692"/>
    </source>
</evidence>
<proteinExistence type="inferred from homology"/>
<evidence type="ECO:0000256" key="1">
    <source>
        <dbReference type="ARBA" id="ARBA00004651"/>
    </source>
</evidence>
<evidence type="ECO:0000256" key="7">
    <source>
        <dbReference type="RuleBase" id="RU363032"/>
    </source>
</evidence>
<dbReference type="GO" id="GO:0055085">
    <property type="term" value="P:transmembrane transport"/>
    <property type="evidence" value="ECO:0007669"/>
    <property type="project" value="InterPro"/>
</dbReference>
<keyword evidence="2 7" id="KW-0813">Transport</keyword>
<dbReference type="InterPro" id="IPR051393">
    <property type="entry name" value="ABC_transporter_permease"/>
</dbReference>